<keyword evidence="2" id="KW-0238">DNA-binding</keyword>
<organism evidence="5 6">
    <name type="scientific">Clostridium mobile</name>
    <dbReference type="NCBI Taxonomy" id="2841512"/>
    <lineage>
        <taxon>Bacteria</taxon>
        <taxon>Bacillati</taxon>
        <taxon>Bacillota</taxon>
        <taxon>Clostridia</taxon>
        <taxon>Eubacteriales</taxon>
        <taxon>Clostridiaceae</taxon>
        <taxon>Clostridium</taxon>
    </lineage>
</organism>
<evidence type="ECO:0000313" key="6">
    <source>
        <dbReference type="Proteomes" id="UP000726170"/>
    </source>
</evidence>
<dbReference type="SMART" id="SM00345">
    <property type="entry name" value="HTH_GNTR"/>
    <property type="match status" value="1"/>
</dbReference>
<dbReference type="PANTHER" id="PTHR43537">
    <property type="entry name" value="TRANSCRIPTIONAL REGULATOR, GNTR FAMILY"/>
    <property type="match status" value="1"/>
</dbReference>
<keyword evidence="1" id="KW-0805">Transcription regulation</keyword>
<gene>
    <name evidence="5" type="ORF">KQI86_10980</name>
</gene>
<dbReference type="RefSeq" id="WP_216439371.1">
    <property type="nucleotide sequence ID" value="NZ_JAHLQF010000002.1"/>
</dbReference>
<comment type="caution">
    <text evidence="5">The sequence shown here is derived from an EMBL/GenBank/DDBJ whole genome shotgun (WGS) entry which is preliminary data.</text>
</comment>
<feature type="domain" description="HTH gntR-type" evidence="4">
    <location>
        <begin position="8"/>
        <end position="76"/>
    </location>
</feature>
<dbReference type="InterPro" id="IPR011711">
    <property type="entry name" value="GntR_C"/>
</dbReference>
<evidence type="ECO:0000313" key="5">
    <source>
        <dbReference type="EMBL" id="MBU5484859.1"/>
    </source>
</evidence>
<evidence type="ECO:0000256" key="3">
    <source>
        <dbReference type="ARBA" id="ARBA00023163"/>
    </source>
</evidence>
<keyword evidence="6" id="KW-1185">Reference proteome</keyword>
<dbReference type="PROSITE" id="PS50949">
    <property type="entry name" value="HTH_GNTR"/>
    <property type="match status" value="1"/>
</dbReference>
<dbReference type="SMART" id="SM00895">
    <property type="entry name" value="FCD"/>
    <property type="match status" value="1"/>
</dbReference>
<dbReference type="EMBL" id="JAHLQF010000002">
    <property type="protein sequence ID" value="MBU5484859.1"/>
    <property type="molecule type" value="Genomic_DNA"/>
</dbReference>
<sequence>MFTPIKNTKVYEQVIEQIKDMINKGILKKGDKLPSERDLVEKLQVSRTSIREALRALEIIGLIESRQGEGNFVKSNFENNLFEPLSIMFILEKSDPMDILELRKIIEKETATLAATRISEDELTELRDLIDKFKNLDEDEEMVKADREFHYKIAQVSKNFLILSILNAISSLMEIFIENARRNILINTDNKELLVKQHEDIYIALSEHDPEKALKAMSIHLETINEYMSK</sequence>
<keyword evidence="3" id="KW-0804">Transcription</keyword>
<dbReference type="Pfam" id="PF07729">
    <property type="entry name" value="FCD"/>
    <property type="match status" value="1"/>
</dbReference>
<dbReference type="CDD" id="cd07377">
    <property type="entry name" value="WHTH_GntR"/>
    <property type="match status" value="1"/>
</dbReference>
<accession>A0ABS6EHZ2</accession>
<proteinExistence type="predicted"/>
<protein>
    <submittedName>
        <fullName evidence="5">FadR family transcriptional regulator</fullName>
    </submittedName>
</protein>
<dbReference type="PANTHER" id="PTHR43537:SF43">
    <property type="entry name" value="GNTR-FAMILY TRANSCRIPTIONAL REGULATOR"/>
    <property type="match status" value="1"/>
</dbReference>
<dbReference type="Proteomes" id="UP000726170">
    <property type="component" value="Unassembled WGS sequence"/>
</dbReference>
<evidence type="ECO:0000259" key="4">
    <source>
        <dbReference type="PROSITE" id="PS50949"/>
    </source>
</evidence>
<dbReference type="Pfam" id="PF00392">
    <property type="entry name" value="GntR"/>
    <property type="match status" value="1"/>
</dbReference>
<evidence type="ECO:0000256" key="2">
    <source>
        <dbReference type="ARBA" id="ARBA00023125"/>
    </source>
</evidence>
<evidence type="ECO:0000256" key="1">
    <source>
        <dbReference type="ARBA" id="ARBA00023015"/>
    </source>
</evidence>
<dbReference type="InterPro" id="IPR000524">
    <property type="entry name" value="Tscrpt_reg_HTH_GntR"/>
</dbReference>
<reference evidence="5 6" key="1">
    <citation type="submission" date="2021-06" db="EMBL/GenBank/DDBJ databases">
        <authorList>
            <person name="Sun Q."/>
            <person name="Li D."/>
        </authorList>
    </citation>
    <scope>NUCLEOTIDE SEQUENCE [LARGE SCALE GENOMIC DNA]</scope>
    <source>
        <strain evidence="5 6">MSJ-11</strain>
    </source>
</reference>
<name>A0ABS6EHZ2_9CLOT</name>